<organism evidence="17 18">
    <name type="scientific">Nematocida ausubeli (strain ATCC PRA-371 / ERTm2)</name>
    <name type="common">Nematode killer fungus</name>
    <dbReference type="NCBI Taxonomy" id="1913371"/>
    <lineage>
        <taxon>Eukaryota</taxon>
        <taxon>Fungi</taxon>
        <taxon>Fungi incertae sedis</taxon>
        <taxon>Microsporidia</taxon>
        <taxon>Nematocida</taxon>
    </lineage>
</organism>
<dbReference type="EC" id="2.3.2.27" evidence="14"/>
<evidence type="ECO:0000256" key="8">
    <source>
        <dbReference type="ARBA" id="ARBA00022786"/>
    </source>
</evidence>
<gene>
    <name evidence="17" type="ORF">NESG_01832</name>
</gene>
<dbReference type="PROSITE" id="PS50089">
    <property type="entry name" value="ZF_RING_2"/>
    <property type="match status" value="1"/>
</dbReference>
<dbReference type="PANTHER" id="PTHR23163:SF0">
    <property type="entry name" value="E3 UBIQUITIN-PROTEIN LIGASE BRE1"/>
    <property type="match status" value="1"/>
</dbReference>
<reference evidence="17 18" key="1">
    <citation type="journal article" date="2014" name="Genome Announc.">
        <title>Genome Sequence of the Microsporidian Species Nematocida sp1 Strain ERTm6 (ATCC PRA-372).</title>
        <authorList>
            <person name="Bakowski M.A."/>
            <person name="Priest M."/>
            <person name="Young S."/>
            <person name="Cuomo C.A."/>
            <person name="Troemel E.R."/>
        </authorList>
    </citation>
    <scope>NUCLEOTIDE SEQUENCE [LARGE SCALE GENOMIC DNA]</scope>
    <source>
        <strain evidence="17 18">ERTm6</strain>
    </source>
</reference>
<keyword evidence="6 14" id="KW-0479">Metal-binding</keyword>
<evidence type="ECO:0000313" key="18">
    <source>
        <dbReference type="Proteomes" id="UP000054524"/>
    </source>
</evidence>
<sequence length="475" mass="54304">MEKRRAGVPPLKKIAYDATASGESNWWDEAETAAIEQRKVDAIFSQMEEYKKVAEEAVNEKQRIQEIKIDELLSSVQGTEVGASDACEMVKTAVLNCREHLFTISQLRKRAAQMKEIPQKEKPSISKDEITGYIERVDALENQVHALISKCPPNYTKLAKTLEQENKELFLSIEELTKKIESLLQKEQSVRQEMQEMQQSMVSASEAAEAKQRVLQKESKQSADEKIILQKRVDELYLALETLNSTIVDRARDLENTVDNKIDCVNDCHLKIKELQDKEIDRLEEVAFLVRKYIDTGKKNDSLLLELAEVQNELKLERDRPTAECTEKTAVPDTQKIEEEMHALRRELERSQVDYLERKASAHYHKRKAVQYEADLALAKKTAASLEAANKALHDRLQILQNSTKTVFSSETDIELYQRMIRCSVCCTNIKDVALKRCMHLLCRSCIDSRMASRQKTCPLCGTTCTPSDIVSVYL</sequence>
<dbReference type="EMBL" id="AKIJ01000004">
    <property type="protein sequence ID" value="KFG25844.1"/>
    <property type="molecule type" value="Genomic_DNA"/>
</dbReference>
<dbReference type="PANTHER" id="PTHR23163">
    <property type="entry name" value="RING FINGER PROTEIN-RELATED"/>
    <property type="match status" value="1"/>
</dbReference>
<keyword evidence="12 14" id="KW-0539">Nucleus</keyword>
<dbReference type="GeneID" id="77676805"/>
<dbReference type="GO" id="GO:0061630">
    <property type="term" value="F:ubiquitin protein ligase activity"/>
    <property type="evidence" value="ECO:0007669"/>
    <property type="project" value="UniProtKB-EC"/>
</dbReference>
<comment type="subcellular location">
    <subcellularLocation>
        <location evidence="2 14">Nucleus</location>
    </subcellularLocation>
</comment>
<dbReference type="SUPFAM" id="SSF57850">
    <property type="entry name" value="RING/U-box"/>
    <property type="match status" value="1"/>
</dbReference>
<comment type="pathway">
    <text evidence="3 14">Protein modification; protein ubiquitination.</text>
</comment>
<evidence type="ECO:0000256" key="15">
    <source>
        <dbReference type="SAM" id="Coils"/>
    </source>
</evidence>
<name>A0A086J126_NEMA1</name>
<dbReference type="GO" id="GO:0033503">
    <property type="term" value="C:HULC complex"/>
    <property type="evidence" value="ECO:0007669"/>
    <property type="project" value="TreeGrafter"/>
</dbReference>
<evidence type="ECO:0000256" key="13">
    <source>
        <dbReference type="PROSITE-ProRule" id="PRU00175"/>
    </source>
</evidence>
<evidence type="ECO:0000256" key="10">
    <source>
        <dbReference type="ARBA" id="ARBA00022853"/>
    </source>
</evidence>
<evidence type="ECO:0000256" key="2">
    <source>
        <dbReference type="ARBA" id="ARBA00004123"/>
    </source>
</evidence>
<dbReference type="SMART" id="SM00184">
    <property type="entry name" value="RING"/>
    <property type="match status" value="1"/>
</dbReference>
<proteinExistence type="inferred from homology"/>
<dbReference type="UniPathway" id="UPA00143"/>
<keyword evidence="11 14" id="KW-0175">Coiled coil</keyword>
<evidence type="ECO:0000256" key="7">
    <source>
        <dbReference type="ARBA" id="ARBA00022771"/>
    </source>
</evidence>
<dbReference type="Proteomes" id="UP000054524">
    <property type="component" value="Unassembled WGS sequence"/>
</dbReference>
<dbReference type="InterPro" id="IPR001841">
    <property type="entry name" value="Znf_RING"/>
</dbReference>
<keyword evidence="9 14" id="KW-0862">Zinc</keyword>
<dbReference type="RefSeq" id="XP_052904399.1">
    <property type="nucleotide sequence ID" value="XM_053049449.1"/>
</dbReference>
<comment type="caution">
    <text evidence="17">The sequence shown here is derived from an EMBL/GenBank/DDBJ whole genome shotgun (WGS) entry which is preliminary data.</text>
</comment>
<evidence type="ECO:0000256" key="11">
    <source>
        <dbReference type="ARBA" id="ARBA00023054"/>
    </source>
</evidence>
<feature type="domain" description="RING-type" evidence="16">
    <location>
        <begin position="423"/>
        <end position="461"/>
    </location>
</feature>
<dbReference type="InterPro" id="IPR013956">
    <property type="entry name" value="E3_ubiquit_lig_Bre1"/>
</dbReference>
<dbReference type="Pfam" id="PF00097">
    <property type="entry name" value="zf-C3HC4"/>
    <property type="match status" value="1"/>
</dbReference>
<evidence type="ECO:0000256" key="14">
    <source>
        <dbReference type="RuleBase" id="RU365038"/>
    </source>
</evidence>
<evidence type="ECO:0000259" key="16">
    <source>
        <dbReference type="PROSITE" id="PS50089"/>
    </source>
</evidence>
<evidence type="ECO:0000256" key="6">
    <source>
        <dbReference type="ARBA" id="ARBA00022723"/>
    </source>
</evidence>
<dbReference type="Gene3D" id="3.30.40.10">
    <property type="entry name" value="Zinc/RING finger domain, C3HC4 (zinc finger)"/>
    <property type="match status" value="1"/>
</dbReference>
<evidence type="ECO:0000313" key="17">
    <source>
        <dbReference type="EMBL" id="KFG25844.1"/>
    </source>
</evidence>
<dbReference type="HOGENOM" id="CLU_568682_0_0_1"/>
<dbReference type="InterPro" id="IPR017907">
    <property type="entry name" value="Znf_RING_CS"/>
</dbReference>
<comment type="catalytic activity">
    <reaction evidence="1 14">
        <text>S-ubiquitinyl-[E2 ubiquitin-conjugating enzyme]-L-cysteine + [acceptor protein]-L-lysine = [E2 ubiquitin-conjugating enzyme]-L-cysteine + N(6)-ubiquitinyl-[acceptor protein]-L-lysine.</text>
        <dbReference type="EC" id="2.3.2.27"/>
    </reaction>
</comment>
<evidence type="ECO:0000256" key="5">
    <source>
        <dbReference type="ARBA" id="ARBA00022679"/>
    </source>
</evidence>
<keyword evidence="5 14" id="KW-0808">Transferase</keyword>
<keyword evidence="7 13" id="KW-0863">Zinc-finger</keyword>
<evidence type="ECO:0000256" key="4">
    <source>
        <dbReference type="ARBA" id="ARBA00005555"/>
    </source>
</evidence>
<accession>A0A086J126</accession>
<keyword evidence="10 14" id="KW-0156">Chromatin regulator</keyword>
<dbReference type="AlphaFoldDB" id="A0A086J126"/>
<dbReference type="GO" id="GO:0016567">
    <property type="term" value="P:protein ubiquitination"/>
    <property type="evidence" value="ECO:0007669"/>
    <property type="project" value="UniProtKB-UniRule"/>
</dbReference>
<dbReference type="GO" id="GO:0006325">
    <property type="term" value="P:chromatin organization"/>
    <property type="evidence" value="ECO:0007669"/>
    <property type="project" value="UniProtKB-KW"/>
</dbReference>
<dbReference type="PROSITE" id="PS00518">
    <property type="entry name" value="ZF_RING_1"/>
    <property type="match status" value="1"/>
</dbReference>
<evidence type="ECO:0000256" key="9">
    <source>
        <dbReference type="ARBA" id="ARBA00022833"/>
    </source>
</evidence>
<comment type="similarity">
    <text evidence="4 14">Belongs to the BRE1 family.</text>
</comment>
<keyword evidence="18" id="KW-1185">Reference proteome</keyword>
<evidence type="ECO:0000256" key="12">
    <source>
        <dbReference type="ARBA" id="ARBA00023242"/>
    </source>
</evidence>
<dbReference type="InterPro" id="IPR013083">
    <property type="entry name" value="Znf_RING/FYVE/PHD"/>
</dbReference>
<dbReference type="InterPro" id="IPR018957">
    <property type="entry name" value="Znf_C3HC4_RING-type"/>
</dbReference>
<keyword evidence="8 14" id="KW-0833">Ubl conjugation pathway</keyword>
<feature type="coiled-coil region" evidence="15">
    <location>
        <begin position="300"/>
        <end position="403"/>
    </location>
</feature>
<feature type="coiled-coil region" evidence="15">
    <location>
        <begin position="159"/>
        <end position="200"/>
    </location>
</feature>
<evidence type="ECO:0000256" key="3">
    <source>
        <dbReference type="ARBA" id="ARBA00004906"/>
    </source>
</evidence>
<protein>
    <recommendedName>
        <fullName evidence="14">E3 ubiquitin protein ligase</fullName>
        <ecNumber evidence="14">2.3.2.27</ecNumber>
    </recommendedName>
</protein>
<dbReference type="GO" id="GO:0005634">
    <property type="term" value="C:nucleus"/>
    <property type="evidence" value="ECO:0007669"/>
    <property type="project" value="UniProtKB-SubCell"/>
</dbReference>
<evidence type="ECO:0000256" key="1">
    <source>
        <dbReference type="ARBA" id="ARBA00000900"/>
    </source>
</evidence>
<dbReference type="GO" id="GO:0008270">
    <property type="term" value="F:zinc ion binding"/>
    <property type="evidence" value="ECO:0007669"/>
    <property type="project" value="UniProtKB-KW"/>
</dbReference>